<dbReference type="Proteomes" id="UP000028701">
    <property type="component" value="Unassembled WGS sequence"/>
</dbReference>
<sequence length="67" mass="7754">MVTKVFTSPLKTQFFEACMLFSWSLPPIGHAKEDVDAWFKRLTRHFDLDIRDSPPTLAPLNVEFAEN</sequence>
<reference evidence="1 2" key="1">
    <citation type="submission" date="2014-08" db="EMBL/GenBank/DDBJ databases">
        <title>Whole genome shotgun sequence of Rhizobium rubi NBRC 13261.</title>
        <authorList>
            <person name="Katano-Makiyama Y."/>
            <person name="Hosoyama A."/>
            <person name="Hashimoto M."/>
            <person name="Hosoyama Y."/>
            <person name="Noguchi M."/>
            <person name="Tsuchikane K."/>
            <person name="Uohara A."/>
            <person name="Ohji S."/>
            <person name="Ichikawa N."/>
            <person name="Kimura A."/>
            <person name="Yamazoe A."/>
            <person name="Fujita N."/>
        </authorList>
    </citation>
    <scope>NUCLEOTIDE SEQUENCE [LARGE SCALE GENOMIC DNA]</scope>
    <source>
        <strain evidence="1 2">NBRC 13261</strain>
    </source>
</reference>
<proteinExistence type="predicted"/>
<dbReference type="EMBL" id="BBJU01000004">
    <property type="protein sequence ID" value="GAK69259.1"/>
    <property type="molecule type" value="Genomic_DNA"/>
</dbReference>
<accession>A0A081CRG3</accession>
<gene>
    <name evidence="1" type="ORF">RRU01S_04_00810</name>
</gene>
<organism evidence="1 2">
    <name type="scientific">Agrobacterium rubi TR3 = NBRC 13261</name>
    <dbReference type="NCBI Taxonomy" id="1368415"/>
    <lineage>
        <taxon>Bacteria</taxon>
        <taxon>Pseudomonadati</taxon>
        <taxon>Pseudomonadota</taxon>
        <taxon>Alphaproteobacteria</taxon>
        <taxon>Hyphomicrobiales</taxon>
        <taxon>Rhizobiaceae</taxon>
        <taxon>Rhizobium/Agrobacterium group</taxon>
        <taxon>Agrobacterium</taxon>
    </lineage>
</organism>
<evidence type="ECO:0000313" key="1">
    <source>
        <dbReference type="EMBL" id="GAK69259.1"/>
    </source>
</evidence>
<dbReference type="AlphaFoldDB" id="A0A081CRG3"/>
<name>A0A081CRG3_9HYPH</name>
<protein>
    <submittedName>
        <fullName evidence="1">Uncharacterized protein</fullName>
    </submittedName>
</protein>
<evidence type="ECO:0000313" key="2">
    <source>
        <dbReference type="Proteomes" id="UP000028701"/>
    </source>
</evidence>
<comment type="caution">
    <text evidence="1">The sequence shown here is derived from an EMBL/GenBank/DDBJ whole genome shotgun (WGS) entry which is preliminary data.</text>
</comment>